<dbReference type="RefSeq" id="WP_110169622.1">
    <property type="nucleotide sequence ID" value="NZ_CP015136.1"/>
</dbReference>
<proteinExistence type="predicted"/>
<dbReference type="InterPro" id="IPR052559">
    <property type="entry name" value="V-haloperoxidase"/>
</dbReference>
<evidence type="ECO:0000256" key="1">
    <source>
        <dbReference type="SAM" id="SignalP"/>
    </source>
</evidence>
<dbReference type="Gene3D" id="1.10.606.20">
    <property type="match status" value="1"/>
</dbReference>
<dbReference type="PANTHER" id="PTHR34599">
    <property type="entry name" value="PEROXIDASE-RELATED"/>
    <property type="match status" value="1"/>
</dbReference>
<organism evidence="2 3">
    <name type="scientific">Luteitalea pratensis</name>
    <dbReference type="NCBI Taxonomy" id="1855912"/>
    <lineage>
        <taxon>Bacteria</taxon>
        <taxon>Pseudomonadati</taxon>
        <taxon>Acidobacteriota</taxon>
        <taxon>Vicinamibacteria</taxon>
        <taxon>Vicinamibacterales</taxon>
        <taxon>Vicinamibacteraceae</taxon>
        <taxon>Luteitalea</taxon>
    </lineage>
</organism>
<reference evidence="2 3" key="1">
    <citation type="journal article" date="2016" name="Genome Announc.">
        <title>First Complete Genome Sequence of a Subdivision 6 Acidobacterium Strain.</title>
        <authorList>
            <person name="Huang S."/>
            <person name="Vieira S."/>
            <person name="Bunk B."/>
            <person name="Riedel T."/>
            <person name="Sproer C."/>
            <person name="Overmann J."/>
        </authorList>
    </citation>
    <scope>NUCLEOTIDE SEQUENCE [LARGE SCALE GENOMIC DNA]</scope>
    <source>
        <strain evidence="3">DSM 100886 HEG_-6_39</strain>
    </source>
</reference>
<keyword evidence="3" id="KW-1185">Reference proteome</keyword>
<keyword evidence="1" id="KW-0732">Signal</keyword>
<evidence type="ECO:0000313" key="3">
    <source>
        <dbReference type="Proteomes" id="UP000076079"/>
    </source>
</evidence>
<dbReference type="EMBL" id="CP015136">
    <property type="protein sequence ID" value="AMY07700.1"/>
    <property type="molecule type" value="Genomic_DNA"/>
</dbReference>
<sequence precursor="true">MRTTILGATLAAALAATAGHGIQATHSSAAVVLKWNQLLQTTLPQPGNPLSPRFYAMAHIAMFDSINGIERDFEPYRVRLRPGLWGSAEAAASQAAHDVLVALNPSATAAYDEALAADLGEHPSGFVHRGAEIGAHVAREILAWRQQDGWVVPAFPPYAEPLLPGRWQPTPPAGTAATFTHLQHALPMALLSATQVLPPPPPSLTSGRYAADLNEVKLLGKSDSTARTEEQTNIARLWSGVGTTTGFFPVWNNVARDVVLERNLSLVETARVFVLVNVSIHDALQTTQASKFVYGMWRPVTAIRAADTDLNSETEPDSTWLPLITTPPYPSYAGNLATIGASAARALEHVSGTNDVPVAITWTGLGGLPPVTRHFDGFQQAADEEFMARIYGGVHYRFDQQAGQQAGVSVADYVFANFMRPRGRWLD</sequence>
<dbReference type="Proteomes" id="UP000076079">
    <property type="component" value="Chromosome"/>
</dbReference>
<reference evidence="3" key="2">
    <citation type="submission" date="2016-04" db="EMBL/GenBank/DDBJ databases">
        <title>First Complete Genome Sequence of a Subdivision 6 Acidobacterium.</title>
        <authorList>
            <person name="Huang S."/>
            <person name="Vieira S."/>
            <person name="Bunk B."/>
            <person name="Riedel T."/>
            <person name="Sproeer C."/>
            <person name="Overmann J."/>
        </authorList>
    </citation>
    <scope>NUCLEOTIDE SEQUENCE [LARGE SCALE GENOMIC DNA]</scope>
    <source>
        <strain evidence="3">DSM 100886 HEG_-6_39</strain>
    </source>
</reference>
<dbReference type="STRING" id="1855912.LuPra_00878"/>
<dbReference type="OrthoDB" id="103227at2"/>
<dbReference type="AlphaFoldDB" id="A0A143PHE2"/>
<dbReference type="InterPro" id="IPR036938">
    <property type="entry name" value="PAP2/HPO_sf"/>
</dbReference>
<feature type="chain" id="PRO_5007511391" description="PAP2 superfamily protein" evidence="1">
    <location>
        <begin position="19"/>
        <end position="427"/>
    </location>
</feature>
<protein>
    <recommendedName>
        <fullName evidence="4">PAP2 superfamily protein</fullName>
    </recommendedName>
</protein>
<dbReference type="CDD" id="cd03398">
    <property type="entry name" value="PAP2_haloperoxidase"/>
    <property type="match status" value="1"/>
</dbReference>
<evidence type="ECO:0000313" key="2">
    <source>
        <dbReference type="EMBL" id="AMY07700.1"/>
    </source>
</evidence>
<feature type="signal peptide" evidence="1">
    <location>
        <begin position="1"/>
        <end position="18"/>
    </location>
</feature>
<accession>A0A143PHE2</accession>
<dbReference type="KEGG" id="abac:LuPra_00878"/>
<name>A0A143PHE2_LUTPR</name>
<dbReference type="PANTHER" id="PTHR34599:SF1">
    <property type="entry name" value="PHOSPHATIDIC ACID PHOSPHATASE TYPE 2_HALOPEROXIDASE DOMAIN-CONTAINING PROTEIN"/>
    <property type="match status" value="1"/>
</dbReference>
<dbReference type="SUPFAM" id="SSF48317">
    <property type="entry name" value="Acid phosphatase/Vanadium-dependent haloperoxidase"/>
    <property type="match status" value="1"/>
</dbReference>
<gene>
    <name evidence="2" type="ORF">LuPra_00878</name>
</gene>
<evidence type="ECO:0008006" key="4">
    <source>
        <dbReference type="Google" id="ProtNLM"/>
    </source>
</evidence>